<gene>
    <name evidence="2" type="ORF">DYB34_001951</name>
</gene>
<protein>
    <submittedName>
        <fullName evidence="2">Uncharacterized protein</fullName>
    </submittedName>
</protein>
<evidence type="ECO:0000256" key="1">
    <source>
        <dbReference type="SAM" id="MobiDB-lite"/>
    </source>
</evidence>
<comment type="caution">
    <text evidence="2">The sequence shown here is derived from an EMBL/GenBank/DDBJ whole genome shotgun (WGS) entry which is preliminary data.</text>
</comment>
<dbReference type="EMBL" id="QUTB01002452">
    <property type="protein sequence ID" value="RHY72640.1"/>
    <property type="molecule type" value="Genomic_DNA"/>
</dbReference>
<reference evidence="2 3" key="1">
    <citation type="submission" date="2018-08" db="EMBL/GenBank/DDBJ databases">
        <title>Aphanomyces genome sequencing and annotation.</title>
        <authorList>
            <person name="Minardi D."/>
            <person name="Oidtmann B."/>
            <person name="Van Der Giezen M."/>
            <person name="Studholme D.J."/>
        </authorList>
    </citation>
    <scope>NUCLEOTIDE SEQUENCE [LARGE SCALE GENOMIC DNA]</scope>
    <source>
        <strain evidence="2 3">Si</strain>
    </source>
</reference>
<feature type="region of interest" description="Disordered" evidence="1">
    <location>
        <begin position="1"/>
        <end position="21"/>
    </location>
</feature>
<feature type="non-terminal residue" evidence="2">
    <location>
        <position position="62"/>
    </location>
</feature>
<proteinExistence type="predicted"/>
<dbReference type="Proteomes" id="UP000283543">
    <property type="component" value="Unassembled WGS sequence"/>
</dbReference>
<dbReference type="AlphaFoldDB" id="A0A418CBX0"/>
<evidence type="ECO:0000313" key="2">
    <source>
        <dbReference type="EMBL" id="RHY72640.1"/>
    </source>
</evidence>
<accession>A0A418CBX0</accession>
<sequence length="62" mass="6966">MDDDIEGTPLPAIPHRKDISSDPESMHALEVRVFELVTELVPDAYDPYNQAADQRALFQISP</sequence>
<organism evidence="2 3">
    <name type="scientific">Aphanomyces astaci</name>
    <name type="common">Crayfish plague agent</name>
    <dbReference type="NCBI Taxonomy" id="112090"/>
    <lineage>
        <taxon>Eukaryota</taxon>
        <taxon>Sar</taxon>
        <taxon>Stramenopiles</taxon>
        <taxon>Oomycota</taxon>
        <taxon>Saprolegniomycetes</taxon>
        <taxon>Saprolegniales</taxon>
        <taxon>Verrucalvaceae</taxon>
        <taxon>Aphanomyces</taxon>
    </lineage>
</organism>
<evidence type="ECO:0000313" key="3">
    <source>
        <dbReference type="Proteomes" id="UP000283543"/>
    </source>
</evidence>
<name>A0A418CBX0_APHAT</name>